<dbReference type="InterPro" id="IPR023214">
    <property type="entry name" value="HAD_sf"/>
</dbReference>
<dbReference type="InParanoid" id="K5XRM3"/>
<name>K5XRM3_AGABU</name>
<dbReference type="KEGG" id="abp:AGABI1DRAFT108053"/>
<evidence type="ECO:0000313" key="3">
    <source>
        <dbReference type="Proteomes" id="UP000008493"/>
    </source>
</evidence>
<dbReference type="RefSeq" id="XP_007331804.1">
    <property type="nucleotide sequence ID" value="XM_007331742.1"/>
</dbReference>
<dbReference type="Gene3D" id="3.40.50.1000">
    <property type="entry name" value="HAD superfamily/HAD-like"/>
    <property type="match status" value="1"/>
</dbReference>
<evidence type="ECO:0008006" key="4">
    <source>
        <dbReference type="Google" id="ProtNLM"/>
    </source>
</evidence>
<dbReference type="GO" id="GO:0016791">
    <property type="term" value="F:phosphatase activity"/>
    <property type="evidence" value="ECO:0007669"/>
    <property type="project" value="UniProtKB-ARBA"/>
</dbReference>
<dbReference type="EMBL" id="JH971395">
    <property type="protein sequence ID" value="EKM77535.1"/>
    <property type="molecule type" value="Genomic_DNA"/>
</dbReference>
<dbReference type="STRING" id="597362.K5XRM3"/>
<keyword evidence="1" id="KW-0378">Hydrolase</keyword>
<dbReference type="OMA" id="VLAWHRS"/>
<dbReference type="SUPFAM" id="SSF56784">
    <property type="entry name" value="HAD-like"/>
    <property type="match status" value="1"/>
</dbReference>
<dbReference type="Proteomes" id="UP000008493">
    <property type="component" value="Unassembled WGS sequence"/>
</dbReference>
<organism evidence="2 3">
    <name type="scientific">Agaricus bisporus var. burnettii (strain JB137-S8 / ATCC MYA-4627 / FGSC 10392)</name>
    <name type="common">White button mushroom</name>
    <dbReference type="NCBI Taxonomy" id="597362"/>
    <lineage>
        <taxon>Eukaryota</taxon>
        <taxon>Fungi</taxon>
        <taxon>Dikarya</taxon>
        <taxon>Basidiomycota</taxon>
        <taxon>Agaricomycotina</taxon>
        <taxon>Agaricomycetes</taxon>
        <taxon>Agaricomycetidae</taxon>
        <taxon>Agaricales</taxon>
        <taxon>Agaricineae</taxon>
        <taxon>Agaricaceae</taxon>
        <taxon>Agaricus</taxon>
    </lineage>
</organism>
<gene>
    <name evidence="2" type="ORF">AGABI1DRAFT_108053</name>
</gene>
<dbReference type="OrthoDB" id="2363873at2759"/>
<dbReference type="InterPro" id="IPR006439">
    <property type="entry name" value="HAD-SF_hydro_IA"/>
</dbReference>
<dbReference type="HOGENOM" id="CLU_045011_3_0_1"/>
<proteinExistence type="predicted"/>
<dbReference type="InterPro" id="IPR023198">
    <property type="entry name" value="PGP-like_dom2"/>
</dbReference>
<dbReference type="Pfam" id="PF00702">
    <property type="entry name" value="Hydrolase"/>
    <property type="match status" value="1"/>
</dbReference>
<dbReference type="Gene3D" id="1.10.150.240">
    <property type="entry name" value="Putative phosphatase, domain 2"/>
    <property type="match status" value="1"/>
</dbReference>
<dbReference type="InterPro" id="IPR036412">
    <property type="entry name" value="HAD-like_sf"/>
</dbReference>
<dbReference type="NCBIfam" id="TIGR01493">
    <property type="entry name" value="HAD-SF-IA-v2"/>
    <property type="match status" value="1"/>
</dbReference>
<reference evidence="3" key="1">
    <citation type="journal article" date="2012" name="Proc. Natl. Acad. Sci. U.S.A.">
        <title>Genome sequence of the button mushroom Agaricus bisporus reveals mechanisms governing adaptation to a humic-rich ecological niche.</title>
        <authorList>
            <person name="Morin E."/>
            <person name="Kohler A."/>
            <person name="Baker A.R."/>
            <person name="Foulongne-Oriol M."/>
            <person name="Lombard V."/>
            <person name="Nagy L.G."/>
            <person name="Ohm R.A."/>
            <person name="Patyshakuliyeva A."/>
            <person name="Brun A."/>
            <person name="Aerts A.L."/>
            <person name="Bailey A.M."/>
            <person name="Billette C."/>
            <person name="Coutinho P.M."/>
            <person name="Deakin G."/>
            <person name="Doddapaneni H."/>
            <person name="Floudas D."/>
            <person name="Grimwood J."/>
            <person name="Hilden K."/>
            <person name="Kuees U."/>
            <person name="LaButti K.M."/>
            <person name="Lapidus A."/>
            <person name="Lindquist E.A."/>
            <person name="Lucas S.M."/>
            <person name="Murat C."/>
            <person name="Riley R.W."/>
            <person name="Salamov A.A."/>
            <person name="Schmutz J."/>
            <person name="Subramanian V."/>
            <person name="Woesten H.A.B."/>
            <person name="Xu J."/>
            <person name="Eastwood D.C."/>
            <person name="Foster G.D."/>
            <person name="Sonnenberg A.S."/>
            <person name="Cullen D."/>
            <person name="de Vries R.P."/>
            <person name="Lundell T."/>
            <person name="Hibbett D.S."/>
            <person name="Henrissat B."/>
            <person name="Burton K.S."/>
            <person name="Kerrigan R.W."/>
            <person name="Challen M.P."/>
            <person name="Grigoriev I.V."/>
            <person name="Martin F."/>
        </authorList>
    </citation>
    <scope>NUCLEOTIDE SEQUENCE [LARGE SCALE GENOMIC DNA]</scope>
    <source>
        <strain evidence="3">JB137-S8 / ATCC MYA-4627 / FGSC 10392</strain>
    </source>
</reference>
<evidence type="ECO:0000313" key="2">
    <source>
        <dbReference type="EMBL" id="EKM77535.1"/>
    </source>
</evidence>
<accession>K5XRM3</accession>
<dbReference type="PANTHER" id="PTHR43316:SF3">
    <property type="entry name" value="HALOACID DEHALOGENASE, TYPE II (AFU_ORTHOLOGUE AFUA_2G07750)-RELATED"/>
    <property type="match status" value="1"/>
</dbReference>
<dbReference type="InterPro" id="IPR051540">
    <property type="entry name" value="S-2-haloacid_dehalogenase"/>
</dbReference>
<dbReference type="eggNOG" id="ENOG502S19E">
    <property type="taxonomic scope" value="Eukaryota"/>
</dbReference>
<evidence type="ECO:0000256" key="1">
    <source>
        <dbReference type="ARBA" id="ARBA00022801"/>
    </source>
</evidence>
<keyword evidence="3" id="KW-1185">Reference proteome</keyword>
<dbReference type="AlphaFoldDB" id="K5XRM3"/>
<dbReference type="PANTHER" id="PTHR43316">
    <property type="entry name" value="HYDROLASE, HALOACID DELAHOGENASE-RELATED"/>
    <property type="match status" value="1"/>
</dbReference>
<sequence length="193" mass="21696">MNTVLQDPSSVSTNLDIMHRQILDGIIIKPEWVKYTSSWTEEDKARLVFAWHRLSAWPDVVQGLAELKKHKIVVALSNGNMRLLVDMAKHANLPWDAVFSTELFNTYKPNPKAYLETIRLLGTTPEKCALVAAHMWDDRAAKAVGLKTIYIPRPDEDFEVPTGQIVKTKAEGGIVDFVVSSFGDLAKLVEENH</sequence>
<dbReference type="GeneID" id="18822508"/>
<protein>
    <recommendedName>
        <fullName evidence="4">Haloacid dehalogenase, type II</fullName>
    </recommendedName>
</protein>